<proteinExistence type="predicted"/>
<evidence type="ECO:0000313" key="1">
    <source>
        <dbReference type="EMBL" id="DAF54532.1"/>
    </source>
</evidence>
<sequence>MNTITTFLPYEEVESFKKFAEKTKKNVEGFDYTIGKPYEKLFIHPSITEEGRRGKDFKAFYTVCDLTVNMPEEKDWRLVATYKDYAFTPADPTKELIFKKKEHGIDYEKCDVCGHRCINSYVIENIKTGEELQVGCECIKKFGLKGMNFLSDFTRKLYEIYDFRISYATDDEFGELLTWGGKKKDVSYKDARLKAEMIMAAKAEFDKCPVWSKAEKLNGVYRSSQTAYNIEARMNATEGIKVDESYVKKVCDYALRKEAESDFEVEMQKVANDFYVYTGQIVYAFFLVKNYEDSKKKINVTKGMQVKVTGKLIKKSFEESFYGYTEVNTILTDKGITCERKGKVNAENGQRCEFYSIVNSVYHGKVYLGRATKNPKKGIDIVAI</sequence>
<name>A0A8S5SU03_9CAUD</name>
<reference evidence="1" key="1">
    <citation type="journal article" date="2021" name="Proc. Natl. Acad. Sci. U.S.A.">
        <title>A Catalog of Tens of Thousands of Viruses from Human Metagenomes Reveals Hidden Associations with Chronic Diseases.</title>
        <authorList>
            <person name="Tisza M.J."/>
            <person name="Buck C.B."/>
        </authorList>
    </citation>
    <scope>NUCLEOTIDE SEQUENCE</scope>
    <source>
        <strain evidence="1">CtKwY15</strain>
    </source>
</reference>
<dbReference type="EMBL" id="BK032679">
    <property type="protein sequence ID" value="DAF54532.1"/>
    <property type="molecule type" value="Genomic_DNA"/>
</dbReference>
<organism evidence="1">
    <name type="scientific">Siphoviridae sp. ctKwY15</name>
    <dbReference type="NCBI Taxonomy" id="2827843"/>
    <lineage>
        <taxon>Viruses</taxon>
        <taxon>Duplodnaviria</taxon>
        <taxon>Heunggongvirae</taxon>
        <taxon>Uroviricota</taxon>
        <taxon>Caudoviricetes</taxon>
    </lineage>
</organism>
<protein>
    <submittedName>
        <fullName evidence="1">Uncharacterized protein</fullName>
    </submittedName>
</protein>
<accession>A0A8S5SU03</accession>